<dbReference type="SUPFAM" id="SSF48208">
    <property type="entry name" value="Six-hairpin glycosidases"/>
    <property type="match status" value="1"/>
</dbReference>
<evidence type="ECO:0000259" key="2">
    <source>
        <dbReference type="Pfam" id="PF14498"/>
    </source>
</evidence>
<keyword evidence="6" id="KW-1185">Reference proteome</keyword>
<dbReference type="PANTHER" id="PTHR31084">
    <property type="entry name" value="ALPHA-L-FUCOSIDASE 2"/>
    <property type="match status" value="1"/>
</dbReference>
<dbReference type="InterPro" id="IPR054363">
    <property type="entry name" value="GH95_cat"/>
</dbReference>
<evidence type="ECO:0000259" key="3">
    <source>
        <dbReference type="Pfam" id="PF21307"/>
    </source>
</evidence>
<dbReference type="Gene3D" id="1.50.10.10">
    <property type="match status" value="1"/>
</dbReference>
<dbReference type="PANTHER" id="PTHR31084:SF0">
    <property type="entry name" value="ALPHA-L-FUCOSIDASE 2"/>
    <property type="match status" value="1"/>
</dbReference>
<evidence type="ECO:0000313" key="6">
    <source>
        <dbReference type="Proteomes" id="UP001165366"/>
    </source>
</evidence>
<evidence type="ECO:0000313" key="5">
    <source>
        <dbReference type="EMBL" id="MCG2589480.1"/>
    </source>
</evidence>
<sequence length="788" mass="89705">MKIKNFLFLFLGFLFTCNVVCAVDVQTDQSSEFDDSHVLWYEQPAEEWIEALPIGNGRFGAMIFGNPTNERIQLNEDSLWPADDNWGLADGGPEDLEKVRQLLLDGNNVEADSLFVDKFLNKNIVRSHQTMGDLFIDFEIDSTSNYRRWLNLETAVVESKFTADGNSVNQRAIASHPHDGIFIEYSTDSDDGLSATISMNRPDDHGHQTATTFVENETLVMQGEVTQHGGEFKGEERPITHGVKFDTRLKIHHTGGEVIYHEDSIELSNVQHLTIYLVSNTDFYSDDFQQESRSHLHEVSEISFNELLEAHNEDYQELYNRVDLSIDHEQKTQPTDVRLQQVVNGADDVGLEEMLFNYGRYLLISSSRKGTNPANLQGIWNRHIQAPWNADYHLNINLQMNYWPANVTNLDELNMPLFDFLDRLIENGKQTARVNYGAGGSFLPHATDLWAPAWLRSTTAYWGASFGAGGWMMQHYWQHYLFTQNETFLRERAFPAMQEVAKFYSDWLIEDPRDGKLISAPSSSPENRFIHENGEPVALTLGSAKDQQVIHEVFRNYLQAAEILNIESEWTHKISEQIEQLRSGIQVGSDGRILEWDREYEEFEPGHRHMSHLYAFHPGNQITYQKTPEMVEAAKQTMQYRMEHGGGHTGWSRAWLINLQARFLDGNLAHNNIMLLLQKSMAPNMFDLHPPFQIDGNFGLTAGIAEMLLQSHEEGLIRILPALPDAWLSGSISGLKARGNITVEIGWKDGKAIDVVLSSPVEQTVDVIVNDKKIQAHLFPGENLQLLD</sequence>
<name>A0ABS9KF42_9BACT</name>
<dbReference type="Proteomes" id="UP001165366">
    <property type="component" value="Unassembled WGS sequence"/>
</dbReference>
<feature type="domain" description="Glycosyl hydrolase family 95 catalytic" evidence="4">
    <location>
        <begin position="303"/>
        <end position="708"/>
    </location>
</feature>
<dbReference type="InterPro" id="IPR016518">
    <property type="entry name" value="Alpha-L-fucosidase"/>
</dbReference>
<dbReference type="InterPro" id="IPR008928">
    <property type="entry name" value="6-hairpin_glycosidase_sf"/>
</dbReference>
<dbReference type="Pfam" id="PF22124">
    <property type="entry name" value="Glyco_hydro_95_cat"/>
    <property type="match status" value="1"/>
</dbReference>
<dbReference type="Pfam" id="PF14498">
    <property type="entry name" value="Glyco_hyd_65N_2"/>
    <property type="match status" value="1"/>
</dbReference>
<evidence type="ECO:0000259" key="4">
    <source>
        <dbReference type="Pfam" id="PF22124"/>
    </source>
</evidence>
<accession>A0ABS9KF42</accession>
<feature type="signal peptide" evidence="1">
    <location>
        <begin position="1"/>
        <end position="22"/>
    </location>
</feature>
<keyword evidence="1" id="KW-0732">Signal</keyword>
<feature type="domain" description="Alpha fucosidase A-like C-terminal" evidence="3">
    <location>
        <begin position="710"/>
        <end position="771"/>
    </location>
</feature>
<keyword evidence="5" id="KW-0378">Hydrolase</keyword>
<protein>
    <submittedName>
        <fullName evidence="5">Glycoside hydrolase family 95 protein</fullName>
    </submittedName>
</protein>
<dbReference type="PIRSF" id="PIRSF007663">
    <property type="entry name" value="UCP007663"/>
    <property type="match status" value="1"/>
</dbReference>
<evidence type="ECO:0000256" key="1">
    <source>
        <dbReference type="SAM" id="SignalP"/>
    </source>
</evidence>
<reference evidence="5" key="1">
    <citation type="submission" date="2022-01" db="EMBL/GenBank/DDBJ databases">
        <authorList>
            <person name="Wang Y."/>
        </authorList>
    </citation>
    <scope>NUCLEOTIDE SEQUENCE</scope>
    <source>
        <strain evidence="5">WB101</strain>
    </source>
</reference>
<reference evidence="5" key="2">
    <citation type="submission" date="2024-05" db="EMBL/GenBank/DDBJ databases">
        <title>Rhodohalobacter halophilus gen. nov., sp. nov., a moderately halophilic member of the family Balneolaceae.</title>
        <authorList>
            <person name="Xia J."/>
        </authorList>
    </citation>
    <scope>NUCLEOTIDE SEQUENCE</scope>
    <source>
        <strain evidence="5">WB101</strain>
    </source>
</reference>
<dbReference type="EMBL" id="JAKLWS010000016">
    <property type="protein sequence ID" value="MCG2589480.1"/>
    <property type="molecule type" value="Genomic_DNA"/>
</dbReference>
<feature type="chain" id="PRO_5047135044" evidence="1">
    <location>
        <begin position="23"/>
        <end position="788"/>
    </location>
</feature>
<dbReference type="InterPro" id="IPR012341">
    <property type="entry name" value="6hp_glycosidase-like_sf"/>
</dbReference>
<proteinExistence type="predicted"/>
<dbReference type="GO" id="GO:0016787">
    <property type="term" value="F:hydrolase activity"/>
    <property type="evidence" value="ECO:0007669"/>
    <property type="project" value="UniProtKB-KW"/>
</dbReference>
<gene>
    <name evidence="5" type="ORF">L6773_12950</name>
</gene>
<feature type="domain" description="Glycosyl hydrolase family 95 N-terminal" evidence="2">
    <location>
        <begin position="39"/>
        <end position="284"/>
    </location>
</feature>
<dbReference type="InterPro" id="IPR049053">
    <property type="entry name" value="AFCA-like_C"/>
</dbReference>
<dbReference type="RefSeq" id="WP_237854841.1">
    <property type="nucleotide sequence ID" value="NZ_JAKLWS010000016.1"/>
</dbReference>
<organism evidence="5 6">
    <name type="scientific">Rhodohalobacter sulfatireducens</name>
    <dbReference type="NCBI Taxonomy" id="2911366"/>
    <lineage>
        <taxon>Bacteria</taxon>
        <taxon>Pseudomonadati</taxon>
        <taxon>Balneolota</taxon>
        <taxon>Balneolia</taxon>
        <taxon>Balneolales</taxon>
        <taxon>Balneolaceae</taxon>
        <taxon>Rhodohalobacter</taxon>
    </lineage>
</organism>
<comment type="caution">
    <text evidence="5">The sequence shown here is derived from an EMBL/GenBank/DDBJ whole genome shotgun (WGS) entry which is preliminary data.</text>
</comment>
<dbReference type="InterPro" id="IPR027414">
    <property type="entry name" value="GH95_N_dom"/>
</dbReference>
<dbReference type="Pfam" id="PF21307">
    <property type="entry name" value="Glyco_hydro_95_C"/>
    <property type="match status" value="1"/>
</dbReference>